<dbReference type="AlphaFoldDB" id="C0INE3"/>
<evidence type="ECO:0000259" key="1">
    <source>
        <dbReference type="Pfam" id="PF18962"/>
    </source>
</evidence>
<accession>C0INE3</accession>
<feature type="domain" description="Secretion system C-terminal sorting" evidence="1">
    <location>
        <begin position="45"/>
        <end position="112"/>
    </location>
</feature>
<dbReference type="InterPro" id="IPR026444">
    <property type="entry name" value="Secre_tail"/>
</dbReference>
<name>C0INE3_9BACT</name>
<dbReference type="EMBL" id="EU408351">
    <property type="protein sequence ID" value="ACN58829.1"/>
    <property type="molecule type" value="Genomic_DNA"/>
</dbReference>
<dbReference type="NCBIfam" id="TIGR04183">
    <property type="entry name" value="Por_Secre_tail"/>
    <property type="match status" value="1"/>
</dbReference>
<evidence type="ECO:0000313" key="2">
    <source>
        <dbReference type="EMBL" id="ACN58829.1"/>
    </source>
</evidence>
<reference evidence="2" key="1">
    <citation type="journal article" date="2009" name="ISME J.">
        <title>Functional metagenomics reveals diverse beta-lactamases in a remote Alaskan soil.</title>
        <authorList>
            <person name="Allen H.K."/>
            <person name="Moe L.A."/>
            <person name="Rodbumrer J."/>
            <person name="Gaarder A."/>
            <person name="Handelsman J."/>
        </authorList>
    </citation>
    <scope>NUCLEOTIDE SEQUENCE</scope>
</reference>
<proteinExistence type="predicted"/>
<organism evidence="2">
    <name type="scientific">uncultured bacterium BLR12</name>
    <dbReference type="NCBI Taxonomy" id="506514"/>
    <lineage>
        <taxon>Bacteria</taxon>
        <taxon>environmental samples</taxon>
    </lineage>
</organism>
<dbReference type="Pfam" id="PF18962">
    <property type="entry name" value="Por_Secre_tail"/>
    <property type="match status" value="1"/>
</dbReference>
<sequence>MGEYAVETVSSTDRMYTQGFHQPYLIVISSFAFTANKSIYNIAIAPNPVLSTLNFSISSSRNTQVLVSLADIHGKLLLHQKVNSSFGNIQFNFKGLPAGSYNLTVREVGSSRVIKSCQVIKL</sequence>
<protein>
    <recommendedName>
        <fullName evidence="1">Secretion system C-terminal sorting domain-containing protein</fullName>
    </recommendedName>
</protein>
<gene>
    <name evidence="2" type="ORF">AKSOIL_0214</name>
</gene>